<dbReference type="Proteomes" id="UP000078544">
    <property type="component" value="Unassembled WGS sequence"/>
</dbReference>
<protein>
    <submittedName>
        <fullName evidence="2">Uncharacterized protein</fullName>
    </submittedName>
</protein>
<dbReference type="STRING" id="1081109.A0A166P1B8"/>
<organism evidence="2 3">
    <name type="scientific">Moelleriella libera RCEF 2490</name>
    <dbReference type="NCBI Taxonomy" id="1081109"/>
    <lineage>
        <taxon>Eukaryota</taxon>
        <taxon>Fungi</taxon>
        <taxon>Dikarya</taxon>
        <taxon>Ascomycota</taxon>
        <taxon>Pezizomycotina</taxon>
        <taxon>Sordariomycetes</taxon>
        <taxon>Hypocreomycetidae</taxon>
        <taxon>Hypocreales</taxon>
        <taxon>Clavicipitaceae</taxon>
        <taxon>Moelleriella</taxon>
    </lineage>
</organism>
<gene>
    <name evidence="2" type="ORF">AAL_05566</name>
</gene>
<feature type="region of interest" description="Disordered" evidence="1">
    <location>
        <begin position="83"/>
        <end position="108"/>
    </location>
</feature>
<reference evidence="2 3" key="1">
    <citation type="journal article" date="2016" name="Genome Biol. Evol.">
        <title>Divergent and convergent evolution of fungal pathogenicity.</title>
        <authorList>
            <person name="Shang Y."/>
            <person name="Xiao G."/>
            <person name="Zheng P."/>
            <person name="Cen K."/>
            <person name="Zhan S."/>
            <person name="Wang C."/>
        </authorList>
    </citation>
    <scope>NUCLEOTIDE SEQUENCE [LARGE SCALE GENOMIC DNA]</scope>
    <source>
        <strain evidence="2 3">RCEF 2490</strain>
    </source>
</reference>
<evidence type="ECO:0000313" key="2">
    <source>
        <dbReference type="EMBL" id="KZZ93850.1"/>
    </source>
</evidence>
<evidence type="ECO:0000313" key="3">
    <source>
        <dbReference type="Proteomes" id="UP000078544"/>
    </source>
</evidence>
<sequence>MKYAVASFFALEGFFAAAAPLSDKNHRLAVASTRKPFLEPSGQPCYSTPEIKIVVSEECLGTLKFCKQFDWSRPGLEFANETECLGSRQPAPARTPAPSGEKPFLRPSGKPCSLPLALSGVASEECLGTREYCKQFGGPRVRLEYKSERACLESREPDPDEKPSTLWGPKLSWLEGDPFGDCHLNLELSQSEECLGTELWCAQFDRKDKDQDFKSAEQCLGTREPNPKLAQGKPNNRPFAQDKPPIREKPSTTNGRPTQAPPVATNKPPKGGVDKLIFTD</sequence>
<feature type="region of interest" description="Disordered" evidence="1">
    <location>
        <begin position="213"/>
        <end position="280"/>
    </location>
</feature>
<dbReference type="EMBL" id="AZGY01000012">
    <property type="protein sequence ID" value="KZZ93850.1"/>
    <property type="molecule type" value="Genomic_DNA"/>
</dbReference>
<comment type="caution">
    <text evidence="2">The sequence shown here is derived from an EMBL/GenBank/DDBJ whole genome shotgun (WGS) entry which is preliminary data.</text>
</comment>
<evidence type="ECO:0000256" key="1">
    <source>
        <dbReference type="SAM" id="MobiDB-lite"/>
    </source>
</evidence>
<name>A0A166P1B8_9HYPO</name>
<accession>A0A166P1B8</accession>
<keyword evidence="3" id="KW-1185">Reference proteome</keyword>
<proteinExistence type="predicted"/>
<dbReference type="AlphaFoldDB" id="A0A166P1B8"/>